<name>A0A395IPC9_9HELO</name>
<dbReference type="PANTHER" id="PTHR42903">
    <property type="entry name" value="INNER MEMBRANE PROTEIN YCCF"/>
    <property type="match status" value="1"/>
</dbReference>
<evidence type="ECO:0000259" key="3">
    <source>
        <dbReference type="Pfam" id="PF03733"/>
    </source>
</evidence>
<keyword evidence="2" id="KW-0472">Membrane</keyword>
<feature type="compositionally biased region" description="Polar residues" evidence="1">
    <location>
        <begin position="64"/>
        <end position="73"/>
    </location>
</feature>
<dbReference type="AlphaFoldDB" id="A0A395IPC9"/>
<evidence type="ECO:0000256" key="1">
    <source>
        <dbReference type="SAM" id="MobiDB-lite"/>
    </source>
</evidence>
<dbReference type="InterPro" id="IPR052937">
    <property type="entry name" value="Inner_membrane_protein"/>
</dbReference>
<organism evidence="4 5">
    <name type="scientific">Monilinia fructigena</name>
    <dbReference type="NCBI Taxonomy" id="38457"/>
    <lineage>
        <taxon>Eukaryota</taxon>
        <taxon>Fungi</taxon>
        <taxon>Dikarya</taxon>
        <taxon>Ascomycota</taxon>
        <taxon>Pezizomycotina</taxon>
        <taxon>Leotiomycetes</taxon>
        <taxon>Helotiales</taxon>
        <taxon>Sclerotiniaceae</taxon>
        <taxon>Monilinia</taxon>
    </lineage>
</organism>
<dbReference type="GO" id="GO:0005886">
    <property type="term" value="C:plasma membrane"/>
    <property type="evidence" value="ECO:0007669"/>
    <property type="project" value="TreeGrafter"/>
</dbReference>
<sequence length="355" mass="38578">MSRTPGESSHDGLAESFQSTDTIRRRPDNTGGYGTMPSAPQTPQPGDHRNSESSTAGERPQPVSLESSRSFQPARSPMLGPSDRGRTGQRPKKPPLSRRTSSNVQAPHRGQEFSVDDDVTEMEEEMNRQQAGLGIGGIASGFGPLRHAPGTTKDDHTAASVEGTLQGEDGIAEVDEGEDSSSDAESFTLKGSARGNQRNSSFGIRIWKPALLQKEPLSPENSRGRYSFISRWSCEQMVDILQHHLTLVFGWWLALAAFAGALVCFICGAAPSAIEYGRVLLGLAGYLFYPFGNSFDSNKTKPTPTKMKEKVVPLPNTNNGKVETLRDGRLFFGPHHTRSIVGRSRRSIDSFGSET</sequence>
<accession>A0A395IPC9</accession>
<feature type="region of interest" description="Disordered" evidence="1">
    <location>
        <begin position="1"/>
        <end position="127"/>
    </location>
</feature>
<feature type="compositionally biased region" description="Basic residues" evidence="1">
    <location>
        <begin position="87"/>
        <end position="96"/>
    </location>
</feature>
<dbReference type="Pfam" id="PF03733">
    <property type="entry name" value="YccF"/>
    <property type="match status" value="1"/>
</dbReference>
<gene>
    <name evidence="4" type="ORF">DID88_002802</name>
</gene>
<dbReference type="InterPro" id="IPR005185">
    <property type="entry name" value="YccF"/>
</dbReference>
<proteinExistence type="predicted"/>
<protein>
    <recommendedName>
        <fullName evidence="3">Inner membrane component domain-containing protein</fullName>
    </recommendedName>
</protein>
<keyword evidence="5" id="KW-1185">Reference proteome</keyword>
<dbReference type="Proteomes" id="UP000249056">
    <property type="component" value="Unassembled WGS sequence"/>
</dbReference>
<feature type="domain" description="Inner membrane component" evidence="3">
    <location>
        <begin position="246"/>
        <end position="293"/>
    </location>
</feature>
<dbReference type="OrthoDB" id="16982at2759"/>
<keyword evidence="2" id="KW-1133">Transmembrane helix</keyword>
<reference evidence="4 5" key="1">
    <citation type="submission" date="2018-06" db="EMBL/GenBank/DDBJ databases">
        <title>Genome Sequence of the Brown Rot Fungal Pathogen Monilinia fructigena.</title>
        <authorList>
            <person name="Landi L."/>
            <person name="De Miccolis Angelini R.M."/>
            <person name="Pollastro S."/>
            <person name="Abate D."/>
            <person name="Faretra F."/>
            <person name="Romanazzi G."/>
        </authorList>
    </citation>
    <scope>NUCLEOTIDE SEQUENCE [LARGE SCALE GENOMIC DNA]</scope>
    <source>
        <strain evidence="4 5">Mfrg269</strain>
    </source>
</reference>
<feature type="transmembrane region" description="Helical" evidence="2">
    <location>
        <begin position="249"/>
        <end position="270"/>
    </location>
</feature>
<dbReference type="PANTHER" id="PTHR42903:SF1">
    <property type="entry name" value="INNER MEMBRANE PROTEIN YCCF"/>
    <property type="match status" value="1"/>
</dbReference>
<dbReference type="EMBL" id="QKRW01000029">
    <property type="protein sequence ID" value="RAL61734.1"/>
    <property type="molecule type" value="Genomic_DNA"/>
</dbReference>
<feature type="region of interest" description="Disordered" evidence="1">
    <location>
        <begin position="174"/>
        <end position="195"/>
    </location>
</feature>
<evidence type="ECO:0000256" key="2">
    <source>
        <dbReference type="SAM" id="Phobius"/>
    </source>
</evidence>
<evidence type="ECO:0000313" key="5">
    <source>
        <dbReference type="Proteomes" id="UP000249056"/>
    </source>
</evidence>
<feature type="compositionally biased region" description="Acidic residues" evidence="1">
    <location>
        <begin position="114"/>
        <end position="124"/>
    </location>
</feature>
<evidence type="ECO:0000313" key="4">
    <source>
        <dbReference type="EMBL" id="RAL61734.1"/>
    </source>
</evidence>
<comment type="caution">
    <text evidence="4">The sequence shown here is derived from an EMBL/GenBank/DDBJ whole genome shotgun (WGS) entry which is preliminary data.</text>
</comment>
<keyword evidence="2" id="KW-0812">Transmembrane</keyword>